<name>A0A919SEH1_9ACTN</name>
<evidence type="ECO:0000259" key="1">
    <source>
        <dbReference type="Pfam" id="PF17885"/>
    </source>
</evidence>
<dbReference type="PRINTS" id="PR00420">
    <property type="entry name" value="RNGMNOXGNASE"/>
</dbReference>
<organism evidence="2 3">
    <name type="scientific">Actinoplanes auranticolor</name>
    <dbReference type="NCBI Taxonomy" id="47988"/>
    <lineage>
        <taxon>Bacteria</taxon>
        <taxon>Bacillati</taxon>
        <taxon>Actinomycetota</taxon>
        <taxon>Actinomycetes</taxon>
        <taxon>Micromonosporales</taxon>
        <taxon>Micromonosporaceae</taxon>
        <taxon>Actinoplanes</taxon>
    </lineage>
</organism>
<keyword evidence="3" id="KW-1185">Reference proteome</keyword>
<dbReference type="Pfam" id="PF17885">
    <property type="entry name" value="Smoa_sbd"/>
    <property type="match status" value="1"/>
</dbReference>
<feature type="domain" description="Styrene monooxygenase StyA putative substrate binding" evidence="1">
    <location>
        <begin position="146"/>
        <end position="257"/>
    </location>
</feature>
<comment type="caution">
    <text evidence="2">The sequence shown here is derived from an EMBL/GenBank/DDBJ whole genome shotgun (WGS) entry which is preliminary data.</text>
</comment>
<evidence type="ECO:0000313" key="2">
    <source>
        <dbReference type="EMBL" id="GIM70336.1"/>
    </source>
</evidence>
<proteinExistence type="predicted"/>
<sequence>MRKVLVVGAGQSGLQLALGLRADGHDVTLISARTPTDIRGGRPMSTQGMFHDALETERALGLDLWGERAPAFEGFRITLSAPPGEQALAFNARLGHPGRSVDQRLKMAAWLELAEQRGVTVEYRTVEAAELEALAARHHLTVVAAGRGDLVSIFDRDPRRSVYDAPQRGLAVAYVHGLEPDPQFPAPHIGFHAVPGLGELFVIPALTLTGPCDILFWEAVPGGPVDRWAGPGPMDPAQHLALMVELAGEYVPWVAERARHVELTDARATLHGRYAPVVREPVARLGGGTAVLGMADVVLANDPITGQGANTAAKCATAYLAAIRERGDRPFDELWMRDTAEAFWCSTARAVTDWTNAMVQPLPPHVQRILGAAAGNPTVASRFADAFSDPTDLDHWFLTPDAAERYLASV</sequence>
<evidence type="ECO:0000313" key="3">
    <source>
        <dbReference type="Proteomes" id="UP000681340"/>
    </source>
</evidence>
<reference evidence="2" key="1">
    <citation type="submission" date="2021-03" db="EMBL/GenBank/DDBJ databases">
        <title>Whole genome shotgun sequence of Actinoplanes auranticolor NBRC 12245.</title>
        <authorList>
            <person name="Komaki H."/>
            <person name="Tamura T."/>
        </authorList>
    </citation>
    <scope>NUCLEOTIDE SEQUENCE</scope>
    <source>
        <strain evidence="2">NBRC 12245</strain>
    </source>
</reference>
<gene>
    <name evidence="2" type="ORF">Aau02nite_40550</name>
</gene>
<accession>A0A919SEH1</accession>
<dbReference type="InterPro" id="IPR036188">
    <property type="entry name" value="FAD/NAD-bd_sf"/>
</dbReference>
<dbReference type="Proteomes" id="UP000681340">
    <property type="component" value="Unassembled WGS sequence"/>
</dbReference>
<protein>
    <submittedName>
        <fullName evidence="2">Alanine-phosphoribitol ligase</fullName>
    </submittedName>
</protein>
<dbReference type="GO" id="GO:0016874">
    <property type="term" value="F:ligase activity"/>
    <property type="evidence" value="ECO:0007669"/>
    <property type="project" value="UniProtKB-KW"/>
</dbReference>
<dbReference type="InterPro" id="IPR041654">
    <property type="entry name" value="StyA_sbd"/>
</dbReference>
<dbReference type="EMBL" id="BOQL01000030">
    <property type="protein sequence ID" value="GIM70336.1"/>
    <property type="molecule type" value="Genomic_DNA"/>
</dbReference>
<dbReference type="SUPFAM" id="SSF51905">
    <property type="entry name" value="FAD/NAD(P)-binding domain"/>
    <property type="match status" value="1"/>
</dbReference>
<dbReference type="RefSeq" id="WP_212990055.1">
    <property type="nucleotide sequence ID" value="NZ_BAABEA010000015.1"/>
</dbReference>
<keyword evidence="2" id="KW-0436">Ligase</keyword>
<dbReference type="Gene3D" id="3.50.50.60">
    <property type="entry name" value="FAD/NAD(P)-binding domain"/>
    <property type="match status" value="3"/>
</dbReference>
<dbReference type="AlphaFoldDB" id="A0A919SEH1"/>